<comment type="subcellular location">
    <subcellularLocation>
        <location evidence="1">Cytoplasm</location>
    </subcellularLocation>
</comment>
<evidence type="ECO:0000256" key="1">
    <source>
        <dbReference type="ARBA" id="ARBA00004496"/>
    </source>
</evidence>
<evidence type="ECO:0000256" key="4">
    <source>
        <dbReference type="ARBA" id="ARBA00022771"/>
    </source>
</evidence>
<accession>A9NSF7</accession>
<keyword evidence="3" id="KW-0479">Metal-binding</keyword>
<keyword evidence="4" id="KW-0863">Zinc-finger</keyword>
<dbReference type="NCBIfam" id="TIGR01566">
    <property type="entry name" value="ZF_HD_prot_N"/>
    <property type="match status" value="1"/>
</dbReference>
<name>A9NSF7_PICSI</name>
<dbReference type="PANTHER" id="PTHR31948:SF162">
    <property type="entry name" value="MINI ZINC FINGER PROTEIN 2"/>
    <property type="match status" value="1"/>
</dbReference>
<organism evidence="7">
    <name type="scientific">Picea sitchensis</name>
    <name type="common">Sitka spruce</name>
    <name type="synonym">Pinus sitchensis</name>
    <dbReference type="NCBI Taxonomy" id="3332"/>
    <lineage>
        <taxon>Eukaryota</taxon>
        <taxon>Viridiplantae</taxon>
        <taxon>Streptophyta</taxon>
        <taxon>Embryophyta</taxon>
        <taxon>Tracheophyta</taxon>
        <taxon>Spermatophyta</taxon>
        <taxon>Pinopsida</taxon>
        <taxon>Pinidae</taxon>
        <taxon>Conifers I</taxon>
        <taxon>Pinales</taxon>
        <taxon>Pinaceae</taxon>
        <taxon>Picea</taxon>
    </lineage>
</organism>
<dbReference type="GO" id="GO:0003700">
    <property type="term" value="F:DNA-binding transcription factor activity"/>
    <property type="evidence" value="ECO:0007669"/>
    <property type="project" value="TreeGrafter"/>
</dbReference>
<protein>
    <recommendedName>
        <fullName evidence="6">ZF-HD dimerization-type domain-containing protein</fullName>
    </recommendedName>
</protein>
<dbReference type="GO" id="GO:0008270">
    <property type="term" value="F:zinc ion binding"/>
    <property type="evidence" value="ECO:0007669"/>
    <property type="project" value="UniProtKB-KW"/>
</dbReference>
<sequence length="154" mass="16866">MPITSGSSIVIGNSMGLERYTQVKDQATDELRSVFLHLRSEVPATKSVQIQPQSTTSVEKMGPSHFVKQIKDDAPVTVRGGDTASTNRVRYRECRKNHAASIGGYAVDGCAEFMGSGEEGTAAAMKCAACNCHRSFHRREAENETLCEYHRIRG</sequence>
<dbReference type="AlphaFoldDB" id="A9NSF7"/>
<dbReference type="InterPro" id="IPR006456">
    <property type="entry name" value="ZF_HD_homeobox_Cys/His_dimer"/>
</dbReference>
<evidence type="ECO:0000256" key="2">
    <source>
        <dbReference type="ARBA" id="ARBA00022490"/>
    </source>
</evidence>
<dbReference type="GO" id="GO:0005737">
    <property type="term" value="C:cytoplasm"/>
    <property type="evidence" value="ECO:0007669"/>
    <property type="project" value="UniProtKB-SubCell"/>
</dbReference>
<evidence type="ECO:0000256" key="3">
    <source>
        <dbReference type="ARBA" id="ARBA00022723"/>
    </source>
</evidence>
<dbReference type="PANTHER" id="PTHR31948">
    <property type="entry name" value="ZINC-FINGER HOMEODOMAIN PROTEIN 2"/>
    <property type="match status" value="1"/>
</dbReference>
<dbReference type="GO" id="GO:0000976">
    <property type="term" value="F:transcription cis-regulatory region binding"/>
    <property type="evidence" value="ECO:0007669"/>
    <property type="project" value="TreeGrafter"/>
</dbReference>
<feature type="domain" description="ZF-HD dimerization-type" evidence="6">
    <location>
        <begin position="91"/>
        <end position="140"/>
    </location>
</feature>
<evidence type="ECO:0000259" key="6">
    <source>
        <dbReference type="PROSITE" id="PS51523"/>
    </source>
</evidence>
<dbReference type="GO" id="GO:0005634">
    <property type="term" value="C:nucleus"/>
    <property type="evidence" value="ECO:0007669"/>
    <property type="project" value="TreeGrafter"/>
</dbReference>
<evidence type="ECO:0000313" key="7">
    <source>
        <dbReference type="EMBL" id="ABK23568.1"/>
    </source>
</evidence>
<proteinExistence type="evidence at transcript level"/>
<dbReference type="EMBL" id="EF084246">
    <property type="protein sequence ID" value="ABK23568.1"/>
    <property type="molecule type" value="mRNA"/>
</dbReference>
<evidence type="ECO:0000256" key="5">
    <source>
        <dbReference type="ARBA" id="ARBA00022833"/>
    </source>
</evidence>
<keyword evidence="2" id="KW-0963">Cytoplasm</keyword>
<keyword evidence="5" id="KW-0862">Zinc</keyword>
<dbReference type="Pfam" id="PF04770">
    <property type="entry name" value="ZF-HD_dimer"/>
    <property type="match status" value="1"/>
</dbReference>
<dbReference type="PROSITE" id="PS51523">
    <property type="entry name" value="ZF_HD_DIMER"/>
    <property type="match status" value="1"/>
</dbReference>
<dbReference type="GO" id="GO:0050793">
    <property type="term" value="P:regulation of developmental process"/>
    <property type="evidence" value="ECO:0007669"/>
    <property type="project" value="TreeGrafter"/>
</dbReference>
<reference evidence="7" key="1">
    <citation type="journal article" date="2008" name="BMC Genomics">
        <title>A conifer genomics resource of 200,000 spruce (Picea spp.) ESTs and 6,464 high-quality, sequence-finished full-length cDNAs for Sitka spruce (Picea sitchensis).</title>
        <authorList>
            <person name="Ralph S.G."/>
            <person name="Chun H.J."/>
            <person name="Kolosova N."/>
            <person name="Cooper D."/>
            <person name="Oddy C."/>
            <person name="Ritland C.E."/>
            <person name="Kirkpatrick R."/>
            <person name="Moore R."/>
            <person name="Barber S."/>
            <person name="Holt R.A."/>
            <person name="Jones S.J."/>
            <person name="Marra M.A."/>
            <person name="Douglas C.J."/>
            <person name="Ritland K."/>
            <person name="Bohlmann J."/>
        </authorList>
    </citation>
    <scope>NUCLEOTIDE SEQUENCE</scope>
    <source>
        <tissue evidence="7">Green portion of the leader tissue</tissue>
    </source>
</reference>